<dbReference type="Pfam" id="PF04026">
    <property type="entry name" value="SpoVG"/>
    <property type="match status" value="1"/>
</dbReference>
<evidence type="ECO:0000313" key="6">
    <source>
        <dbReference type="Proteomes" id="UP000512167"/>
    </source>
</evidence>
<accession>A0A7L6N5B9</accession>
<dbReference type="GO" id="GO:0000917">
    <property type="term" value="P:division septum assembly"/>
    <property type="evidence" value="ECO:0007669"/>
    <property type="project" value="UniProtKB-KW"/>
</dbReference>
<keyword evidence="2 4" id="KW-0717">Septation</keyword>
<evidence type="ECO:0000256" key="1">
    <source>
        <dbReference type="ARBA" id="ARBA00022618"/>
    </source>
</evidence>
<reference evidence="5 6" key="1">
    <citation type="submission" date="2020-04" db="EMBL/GenBank/DDBJ databases">
        <authorList>
            <person name="Zheng R.K."/>
            <person name="Sun C.M."/>
        </authorList>
    </citation>
    <scope>NUCLEOTIDE SEQUENCE [LARGE SCALE GENOMIC DNA]</scope>
    <source>
        <strain evidence="6">zrk29</strain>
    </source>
</reference>
<organism evidence="5 6">
    <name type="scientific">Hujiaoplasma nucleasis</name>
    <dbReference type="NCBI Taxonomy" id="2725268"/>
    <lineage>
        <taxon>Bacteria</taxon>
        <taxon>Bacillati</taxon>
        <taxon>Mycoplasmatota</taxon>
        <taxon>Mollicutes</taxon>
        <taxon>Candidatus Izemoplasmatales</taxon>
        <taxon>Hujiaoplasmataceae</taxon>
        <taxon>Hujiaoplasma</taxon>
    </lineage>
</organism>
<sequence length="97" mass="11042">MKITEVRAKRIKGNNRLKGIAAITIDECFVIHELRIIDGKNGLFVAMPSRRMPNGEYKDVAHPINTDTRSMIEKEVLDTFQALPETEEGEEEIVETE</sequence>
<name>A0A7L6N5B9_9MOLU</name>
<dbReference type="AlphaFoldDB" id="A0A7L6N5B9"/>
<evidence type="ECO:0000256" key="3">
    <source>
        <dbReference type="ARBA" id="ARBA00023306"/>
    </source>
</evidence>
<evidence type="ECO:0000256" key="2">
    <source>
        <dbReference type="ARBA" id="ARBA00023210"/>
    </source>
</evidence>
<dbReference type="KEGG" id="tbk:HF295_06085"/>
<dbReference type="Gene3D" id="3.30.1120.40">
    <property type="entry name" value="Stage V sporulation protein G"/>
    <property type="match status" value="1"/>
</dbReference>
<dbReference type="SUPFAM" id="SSF160537">
    <property type="entry name" value="SpoVG-like"/>
    <property type="match status" value="1"/>
</dbReference>
<comment type="similarity">
    <text evidence="4">Belongs to the SpoVG family.</text>
</comment>
<dbReference type="InterPro" id="IPR036751">
    <property type="entry name" value="SpoVG_sf"/>
</dbReference>
<evidence type="ECO:0000256" key="4">
    <source>
        <dbReference type="HAMAP-Rule" id="MF_00819"/>
    </source>
</evidence>
<dbReference type="HAMAP" id="MF_00819">
    <property type="entry name" value="SpoVG"/>
    <property type="match status" value="1"/>
</dbReference>
<evidence type="ECO:0000313" key="5">
    <source>
        <dbReference type="EMBL" id="QLY40438.1"/>
    </source>
</evidence>
<keyword evidence="3 4" id="KW-0131">Cell cycle</keyword>
<proteinExistence type="inferred from homology"/>
<dbReference type="PANTHER" id="PTHR38429">
    <property type="entry name" value="SEPTATION PROTEIN SPOVG-RELATED"/>
    <property type="match status" value="1"/>
</dbReference>
<dbReference type="GO" id="GO:0030435">
    <property type="term" value="P:sporulation resulting in formation of a cellular spore"/>
    <property type="evidence" value="ECO:0007669"/>
    <property type="project" value="InterPro"/>
</dbReference>
<keyword evidence="1 4" id="KW-0132">Cell division</keyword>
<dbReference type="EMBL" id="CP051151">
    <property type="protein sequence ID" value="QLY40438.1"/>
    <property type="molecule type" value="Genomic_DNA"/>
</dbReference>
<gene>
    <name evidence="4 5" type="primary">spoVG</name>
    <name evidence="5" type="ORF">HF295_06085</name>
</gene>
<comment type="function">
    <text evidence="4">Could be involved in septation.</text>
</comment>
<keyword evidence="6" id="KW-1185">Reference proteome</keyword>
<dbReference type="InterPro" id="IPR007170">
    <property type="entry name" value="SpoVG"/>
</dbReference>
<dbReference type="NCBIfam" id="NF009749">
    <property type="entry name" value="PRK13259.1"/>
    <property type="match status" value="1"/>
</dbReference>
<dbReference type="RefSeq" id="WP_312031277.1">
    <property type="nucleotide sequence ID" value="NZ_CP051151.1"/>
</dbReference>
<dbReference type="PANTHER" id="PTHR38429:SF1">
    <property type="entry name" value="SEPTATION PROTEIN SPOVG-RELATED"/>
    <property type="match status" value="1"/>
</dbReference>
<dbReference type="Proteomes" id="UP000512167">
    <property type="component" value="Chromosome"/>
</dbReference>
<protein>
    <recommendedName>
        <fullName evidence="4">Putative septation protein SpoVG</fullName>
    </recommendedName>
</protein>